<dbReference type="PRINTS" id="PR00423">
    <property type="entry name" value="CELLDVISFTSZ"/>
</dbReference>
<dbReference type="SUPFAM" id="SSF55307">
    <property type="entry name" value="Tubulin C-terminal domain-like"/>
    <property type="match status" value="1"/>
</dbReference>
<dbReference type="InterPro" id="IPR000158">
    <property type="entry name" value="Cell_div_FtsZ"/>
</dbReference>
<feature type="binding site" evidence="5">
    <location>
        <begin position="108"/>
        <end position="110"/>
    </location>
    <ligand>
        <name>GTP</name>
        <dbReference type="ChEBI" id="CHEBI:37565"/>
    </ligand>
</feature>
<dbReference type="PANTHER" id="PTHR30314">
    <property type="entry name" value="CELL DIVISION PROTEIN FTSZ-RELATED"/>
    <property type="match status" value="1"/>
</dbReference>
<dbReference type="InterPro" id="IPR018316">
    <property type="entry name" value="Tubulin/FtsZ_2-layer-sand-dom"/>
</dbReference>
<feature type="region of interest" description="Disordered" evidence="7">
    <location>
        <begin position="320"/>
        <end position="395"/>
    </location>
</feature>
<dbReference type="PANTHER" id="PTHR30314:SF3">
    <property type="entry name" value="MITOCHONDRIAL DIVISION PROTEIN FSZA"/>
    <property type="match status" value="1"/>
</dbReference>
<evidence type="ECO:0000259" key="9">
    <source>
        <dbReference type="SMART" id="SM00865"/>
    </source>
</evidence>
<feature type="binding site" evidence="5">
    <location>
        <position position="139"/>
    </location>
    <ligand>
        <name>GTP</name>
        <dbReference type="ChEBI" id="CHEBI:37565"/>
    </ligand>
</feature>
<evidence type="ECO:0000256" key="6">
    <source>
        <dbReference type="NCBIfam" id="TIGR00065"/>
    </source>
</evidence>
<comment type="subunit">
    <text evidence="5">Homodimer. Polymerizes to form a dynamic ring structure in a strictly GTP-dependent manner. Interacts directly with several other division proteins.</text>
</comment>
<evidence type="ECO:0000313" key="11">
    <source>
        <dbReference type="Proteomes" id="UP001523262"/>
    </source>
</evidence>
<reference evidence="10 11" key="1">
    <citation type="submission" date="2022-06" db="EMBL/GenBank/DDBJ databases">
        <authorList>
            <person name="Jeon C.O."/>
        </authorList>
    </citation>
    <scope>NUCLEOTIDE SEQUENCE [LARGE SCALE GENOMIC DNA]</scope>
    <source>
        <strain evidence="10 11">KCTC 13943</strain>
    </source>
</reference>
<keyword evidence="5" id="KW-0131">Cell cycle</keyword>
<feature type="compositionally biased region" description="Polar residues" evidence="7">
    <location>
        <begin position="321"/>
        <end position="341"/>
    </location>
</feature>
<evidence type="ECO:0000256" key="7">
    <source>
        <dbReference type="SAM" id="MobiDB-lite"/>
    </source>
</evidence>
<dbReference type="SMART" id="SM00864">
    <property type="entry name" value="Tubulin"/>
    <property type="match status" value="1"/>
</dbReference>
<organism evidence="10 11">
    <name type="scientific">Neobacillus pocheonensis</name>
    <dbReference type="NCBI Taxonomy" id="363869"/>
    <lineage>
        <taxon>Bacteria</taxon>
        <taxon>Bacillati</taxon>
        <taxon>Bacillota</taxon>
        <taxon>Bacilli</taxon>
        <taxon>Bacillales</taxon>
        <taxon>Bacillaceae</taxon>
        <taxon>Neobacillus</taxon>
    </lineage>
</organism>
<evidence type="ECO:0000256" key="1">
    <source>
        <dbReference type="ARBA" id="ARBA00009690"/>
    </source>
</evidence>
<gene>
    <name evidence="5 10" type="primary">ftsZ</name>
    <name evidence="10" type="ORF">NDK43_08480</name>
</gene>
<keyword evidence="2 5" id="KW-0547">Nucleotide-binding</keyword>
<evidence type="ECO:0000256" key="4">
    <source>
        <dbReference type="ARBA" id="ARBA00023210"/>
    </source>
</evidence>
<dbReference type="InterPro" id="IPR045061">
    <property type="entry name" value="FtsZ/CetZ"/>
</dbReference>
<dbReference type="Pfam" id="PF12327">
    <property type="entry name" value="FtsZ_C"/>
    <property type="match status" value="1"/>
</dbReference>
<dbReference type="InterPro" id="IPR008280">
    <property type="entry name" value="Tub_FtsZ_C"/>
</dbReference>
<dbReference type="Gene3D" id="3.30.1330.20">
    <property type="entry name" value="Tubulin/FtsZ, C-terminal domain"/>
    <property type="match status" value="1"/>
</dbReference>
<comment type="similarity">
    <text evidence="1 5">Belongs to the FtsZ family.</text>
</comment>
<name>A0ABT0WA86_9BACI</name>
<dbReference type="InterPro" id="IPR024757">
    <property type="entry name" value="FtsZ_C"/>
</dbReference>
<feature type="domain" description="Tubulin/FtsZ 2-layer sandwich" evidence="9">
    <location>
        <begin position="207"/>
        <end position="324"/>
    </location>
</feature>
<dbReference type="EMBL" id="JAMQCR010000001">
    <property type="protein sequence ID" value="MCM2532419.1"/>
    <property type="molecule type" value="Genomic_DNA"/>
</dbReference>
<evidence type="ECO:0000313" key="10">
    <source>
        <dbReference type="EMBL" id="MCM2532419.1"/>
    </source>
</evidence>
<dbReference type="Pfam" id="PF00091">
    <property type="entry name" value="Tubulin"/>
    <property type="match status" value="1"/>
</dbReference>
<dbReference type="GO" id="GO:0051301">
    <property type="term" value="P:cell division"/>
    <property type="evidence" value="ECO:0007669"/>
    <property type="project" value="UniProtKB-KW"/>
</dbReference>
<keyword evidence="5" id="KW-0963">Cytoplasm</keyword>
<dbReference type="CDD" id="cd02201">
    <property type="entry name" value="FtsZ_type1"/>
    <property type="match status" value="1"/>
</dbReference>
<dbReference type="SUPFAM" id="SSF52490">
    <property type="entry name" value="Tubulin nucleotide-binding domain-like"/>
    <property type="match status" value="1"/>
</dbReference>
<feature type="compositionally biased region" description="Basic and acidic residues" evidence="7">
    <location>
        <begin position="360"/>
        <end position="379"/>
    </location>
</feature>
<dbReference type="SMART" id="SM00865">
    <property type="entry name" value="Tubulin_C"/>
    <property type="match status" value="1"/>
</dbReference>
<evidence type="ECO:0000256" key="2">
    <source>
        <dbReference type="ARBA" id="ARBA00022741"/>
    </source>
</evidence>
<evidence type="ECO:0000256" key="3">
    <source>
        <dbReference type="ARBA" id="ARBA00023134"/>
    </source>
</evidence>
<proteinExistence type="inferred from homology"/>
<feature type="binding site" evidence="5">
    <location>
        <position position="187"/>
    </location>
    <ligand>
        <name>GTP</name>
        <dbReference type="ChEBI" id="CHEBI:37565"/>
    </ligand>
</feature>
<keyword evidence="3 5" id="KW-0342">GTP-binding</keyword>
<protein>
    <recommendedName>
        <fullName evidence="5 6">Cell division protein FtsZ</fullName>
    </recommendedName>
</protein>
<dbReference type="NCBIfam" id="TIGR00065">
    <property type="entry name" value="ftsZ"/>
    <property type="match status" value="1"/>
</dbReference>
<keyword evidence="5 10" id="KW-0132">Cell division</keyword>
<keyword evidence="11" id="KW-1185">Reference proteome</keyword>
<keyword evidence="4 5" id="KW-0717">Septation</keyword>
<comment type="subcellular location">
    <subcellularLocation>
        <location evidence="5">Cytoplasm</location>
    </subcellularLocation>
    <text evidence="5">Assembles at midcell at the inner surface of the cytoplasmic membrane.</text>
</comment>
<feature type="domain" description="Tubulin/FtsZ GTPase" evidence="8">
    <location>
        <begin position="13"/>
        <end position="205"/>
    </location>
</feature>
<feature type="binding site" evidence="5">
    <location>
        <position position="143"/>
    </location>
    <ligand>
        <name>GTP</name>
        <dbReference type="ChEBI" id="CHEBI:37565"/>
    </ligand>
</feature>
<dbReference type="Proteomes" id="UP001523262">
    <property type="component" value="Unassembled WGS sequence"/>
</dbReference>
<accession>A0ABT0WA86</accession>
<evidence type="ECO:0000259" key="8">
    <source>
        <dbReference type="SMART" id="SM00864"/>
    </source>
</evidence>
<comment type="caution">
    <text evidence="10">The sequence shown here is derived from an EMBL/GenBank/DDBJ whole genome shotgun (WGS) entry which is preliminary data.</text>
</comment>
<comment type="function">
    <text evidence="5">Essential cell division protein that forms a contractile ring structure (Z ring) at the future cell division site. The regulation of the ring assembly controls the timing and the location of cell division. One of the functions of the FtsZ ring is to recruit other cell division proteins to the septum to produce a new cell wall between the dividing cells. Binds GTP and shows GTPase activity.</text>
</comment>
<dbReference type="InterPro" id="IPR003008">
    <property type="entry name" value="Tubulin_FtsZ_GTPase"/>
</dbReference>
<dbReference type="InterPro" id="IPR020805">
    <property type="entry name" value="Cell_div_FtsZ_CS"/>
</dbReference>
<sequence length="395" mass="42359">MWEFDMNVDQIASIKVIGVGGGGNNAVNRMIEDGVQGVEFIAVNTDAQALKLSKAEIKMQIGTSLTRGLGAGANPEVGKKAVDESRTQLQEALKGADMVFVTAGMGGGTGTGAAPAIAQISRELGALTIGVVTRPFGFEGRKRAANAQSGIDSMRQAVDTLIIIPNDRLLQIVDKKTPMLQAFREADNVLRQGVQGISDLIAVPGLINLDFADVKTIMTNQGTALMGIGVAKGEGRAVEAAKKAISSPLLETSIHGAQGVLMNITGGSNLSLYEVQEAADIVASASDEELNMIFGSIINENFKDEIMITVIATGFVDHETPSLNRSSNPSNEVLSKPQTQTRPRREQIIREESVYGNDQQRQESEESVHDKGRQSKQPEESLDIPTFLRNRNKRF</sequence>
<feature type="compositionally biased region" description="Basic and acidic residues" evidence="7">
    <location>
        <begin position="343"/>
        <end position="353"/>
    </location>
</feature>
<evidence type="ECO:0000256" key="5">
    <source>
        <dbReference type="HAMAP-Rule" id="MF_00909"/>
    </source>
</evidence>
<dbReference type="PROSITE" id="PS01134">
    <property type="entry name" value="FTSZ_1"/>
    <property type="match status" value="1"/>
</dbReference>
<feature type="binding site" evidence="5">
    <location>
        <begin position="21"/>
        <end position="25"/>
    </location>
    <ligand>
        <name>GTP</name>
        <dbReference type="ChEBI" id="CHEBI:37565"/>
    </ligand>
</feature>
<dbReference type="InterPro" id="IPR036525">
    <property type="entry name" value="Tubulin/FtsZ_GTPase_sf"/>
</dbReference>
<dbReference type="InterPro" id="IPR037103">
    <property type="entry name" value="Tubulin/FtsZ-like_C"/>
</dbReference>
<dbReference type="HAMAP" id="MF_00909">
    <property type="entry name" value="FtsZ"/>
    <property type="match status" value="1"/>
</dbReference>
<dbReference type="Gene3D" id="3.40.50.1440">
    <property type="entry name" value="Tubulin/FtsZ, GTPase domain"/>
    <property type="match status" value="1"/>
</dbReference>